<dbReference type="Proteomes" id="UP001140949">
    <property type="component" value="Unassembled WGS sequence"/>
</dbReference>
<dbReference type="GO" id="GO:0006890">
    <property type="term" value="P:retrograde vesicle-mediated transport, Golgi to endoplasmic reticulum"/>
    <property type="evidence" value="ECO:0007669"/>
    <property type="project" value="InterPro"/>
</dbReference>
<dbReference type="GO" id="GO:0070939">
    <property type="term" value="C:Dsl1/NZR complex"/>
    <property type="evidence" value="ECO:0007669"/>
    <property type="project" value="InterPro"/>
</dbReference>
<feature type="compositionally biased region" description="Polar residues" evidence="1">
    <location>
        <begin position="1"/>
        <end position="17"/>
    </location>
</feature>
<dbReference type="GO" id="GO:0060628">
    <property type="term" value="P:regulation of ER to Golgi vesicle-mediated transport"/>
    <property type="evidence" value="ECO:0007669"/>
    <property type="project" value="TreeGrafter"/>
</dbReference>
<evidence type="ECO:0000256" key="1">
    <source>
        <dbReference type="SAM" id="MobiDB-lite"/>
    </source>
</evidence>
<organism evidence="2 3">
    <name type="scientific">Iris pallida</name>
    <name type="common">Sweet iris</name>
    <dbReference type="NCBI Taxonomy" id="29817"/>
    <lineage>
        <taxon>Eukaryota</taxon>
        <taxon>Viridiplantae</taxon>
        <taxon>Streptophyta</taxon>
        <taxon>Embryophyta</taxon>
        <taxon>Tracheophyta</taxon>
        <taxon>Spermatophyta</taxon>
        <taxon>Magnoliopsida</taxon>
        <taxon>Liliopsida</taxon>
        <taxon>Asparagales</taxon>
        <taxon>Iridaceae</taxon>
        <taxon>Iridoideae</taxon>
        <taxon>Irideae</taxon>
        <taxon>Iris</taxon>
    </lineage>
</organism>
<dbReference type="AlphaFoldDB" id="A0AAX6FQW7"/>
<dbReference type="PANTHER" id="PTHR13520">
    <property type="entry name" value="RAD50-INTERACTING PROTEIN 1 RINT-1"/>
    <property type="match status" value="1"/>
</dbReference>
<dbReference type="PANTHER" id="PTHR13520:SF0">
    <property type="entry name" value="RAD50-INTERACTING PROTEIN 1"/>
    <property type="match status" value="1"/>
</dbReference>
<proteinExistence type="predicted"/>
<reference evidence="2" key="1">
    <citation type="journal article" date="2023" name="GigaByte">
        <title>Genome assembly of the bearded iris, Iris pallida Lam.</title>
        <authorList>
            <person name="Bruccoleri R.E."/>
            <person name="Oakeley E.J."/>
            <person name="Faust A.M.E."/>
            <person name="Altorfer M."/>
            <person name="Dessus-Babus S."/>
            <person name="Burckhardt D."/>
            <person name="Oertli M."/>
            <person name="Naumann U."/>
            <person name="Petersen F."/>
            <person name="Wong J."/>
        </authorList>
    </citation>
    <scope>NUCLEOTIDE SEQUENCE</scope>
    <source>
        <strain evidence="2">GSM-AAB239-AS_SAM_17_03QT</strain>
    </source>
</reference>
<reference evidence="2" key="2">
    <citation type="submission" date="2023-04" db="EMBL/GenBank/DDBJ databases">
        <authorList>
            <person name="Bruccoleri R.E."/>
            <person name="Oakeley E.J."/>
            <person name="Faust A.-M."/>
            <person name="Dessus-Babus S."/>
            <person name="Altorfer M."/>
            <person name="Burckhardt D."/>
            <person name="Oertli M."/>
            <person name="Naumann U."/>
            <person name="Petersen F."/>
            <person name="Wong J."/>
        </authorList>
    </citation>
    <scope>NUCLEOTIDE SEQUENCE</scope>
    <source>
        <strain evidence="2">GSM-AAB239-AS_SAM_17_03QT</strain>
        <tissue evidence="2">Leaf</tissue>
    </source>
</reference>
<gene>
    <name evidence="2" type="ORF">M6B38_131735</name>
</gene>
<evidence type="ECO:0000313" key="3">
    <source>
        <dbReference type="Proteomes" id="UP001140949"/>
    </source>
</evidence>
<dbReference type="Gene3D" id="1.20.58.670">
    <property type="entry name" value="Dsl1p vesicle tethering complex, Tip20p subunit, domain D"/>
    <property type="match status" value="1"/>
</dbReference>
<keyword evidence="3" id="KW-1185">Reference proteome</keyword>
<dbReference type="Pfam" id="PF04437">
    <property type="entry name" value="RINT1_TIP1"/>
    <property type="match status" value="1"/>
</dbReference>
<dbReference type="GO" id="GO:0006888">
    <property type="term" value="P:endoplasmic reticulum to Golgi vesicle-mediated transport"/>
    <property type="evidence" value="ECO:0007669"/>
    <property type="project" value="InterPro"/>
</dbReference>
<dbReference type="InterPro" id="IPR042044">
    <property type="entry name" value="EXOC6PINT-1/Sec15/Tip20_C_dom2"/>
</dbReference>
<dbReference type="PROSITE" id="PS51386">
    <property type="entry name" value="RINT1_TIP20"/>
    <property type="match status" value="1"/>
</dbReference>
<dbReference type="InterPro" id="IPR007528">
    <property type="entry name" value="RINT1_Tip20"/>
</dbReference>
<dbReference type="EMBL" id="JANAVB010026999">
    <property type="protein sequence ID" value="KAJ6818720.1"/>
    <property type="molecule type" value="Genomic_DNA"/>
</dbReference>
<protein>
    <submittedName>
        <fullName evidence="2">RINT1-like protein MAG2L</fullName>
    </submittedName>
</protein>
<evidence type="ECO:0000313" key="2">
    <source>
        <dbReference type="EMBL" id="KAJ6818720.1"/>
    </source>
</evidence>
<name>A0AAX6FQW7_IRIPA</name>
<feature type="region of interest" description="Disordered" evidence="1">
    <location>
        <begin position="1"/>
        <end position="20"/>
    </location>
</feature>
<comment type="caution">
    <text evidence="2">The sequence shown here is derived from an EMBL/GenBank/DDBJ whole genome shotgun (WGS) entry which is preliminary data.</text>
</comment>
<sequence>MSRTTRNNITANLFKSSDTTDREKKQEKLLHALKAMKAIEEILVDIAKSRPHWSRLLMAVDSRVEKALTVLRPQALTDHRVLLSSLGWPPSLLTSNAEKDKCLEILNPLVLMQGEKKEKYSQSFLALCALQHLQTQRESRQHEFLRYPKGYKLPDLMDIGKPSCLRHGIWVIDELVYPIAARMEYHFSRWSNKPEFTFALVYKITRDFLDGVDNILQPLIDKAMIIGCSAKEAWVSGMMKMLSKYLEGEVFPALARHYKGADEKLEVSSSWLHYVDLMTTYDMRMRTLATTGTPIKGPFYEFEGVPGRMSLLSVFDEHPDWLQIWAKIELKDAEDKLKLEIDLERSWSIGSREKNQLANAEETESFILSSRLDSKAPLIADSVVRISWTMIERALSLPSKLMRIQFIRSSATLFLNHFFISLLQRCRDVDITSAVLEDDELLTVIGSVNAAKYCESVLQQWNDDISFLEMGVANDNQHRDTSFFEDEIMFLVKLGTDSLVEIMSGILLQFDALCWKYIQNIEHLGEENIASNDKILEERNLSISPEFMYALEMLRDRMEIFRLNLNSQDFVDLWRSIADGLDHFIFSSISASNVRFSVMGVHQFKVDMGALLLIFSPFCSRPEAFFPCISDSLKLLALGFEEVNHLLQVFSEGTISVECLRARGLFHVSVGQAERILRNRRL</sequence>
<accession>A0AAX6FQW7</accession>